<keyword evidence="10" id="KW-0732">Signal</keyword>
<dbReference type="Gene3D" id="3.30.1330.80">
    <property type="entry name" value="Hypothetical protein, similar to alpha- acetolactate decarboxylase, domain 2"/>
    <property type="match status" value="2"/>
</dbReference>
<evidence type="ECO:0000256" key="9">
    <source>
        <dbReference type="PIRNR" id="PIRNR001332"/>
    </source>
</evidence>
<evidence type="ECO:0000256" key="4">
    <source>
        <dbReference type="ARBA" id="ARBA00013204"/>
    </source>
</evidence>
<comment type="similarity">
    <text evidence="3 9">Belongs to the alpha-acetolactate decarboxylase family.</text>
</comment>
<dbReference type="UniPathway" id="UPA00626">
    <property type="reaction ID" value="UER00678"/>
</dbReference>
<keyword evidence="11" id="KW-0614">Plasmid</keyword>
<organism evidence="11 12">
    <name type="scientific">Selenomonas ruminantium subsp. lactilytica (strain NBRC 103574 / TAM6421)</name>
    <dbReference type="NCBI Taxonomy" id="927704"/>
    <lineage>
        <taxon>Bacteria</taxon>
        <taxon>Bacillati</taxon>
        <taxon>Bacillota</taxon>
        <taxon>Negativicutes</taxon>
        <taxon>Selenomonadales</taxon>
        <taxon>Selenomonadaceae</taxon>
        <taxon>Selenomonas</taxon>
    </lineage>
</organism>
<protein>
    <recommendedName>
        <fullName evidence="5 9">Alpha-acetolactate decarboxylase</fullName>
        <ecNumber evidence="4 9">4.1.1.5</ecNumber>
    </recommendedName>
</protein>
<evidence type="ECO:0000256" key="10">
    <source>
        <dbReference type="SAM" id="SignalP"/>
    </source>
</evidence>
<dbReference type="OrthoDB" id="8612680at2"/>
<dbReference type="PANTHER" id="PTHR35524:SF1">
    <property type="entry name" value="ALPHA-ACETOLACTATE DECARBOXYLASE"/>
    <property type="match status" value="1"/>
</dbReference>
<comment type="catalytic activity">
    <reaction evidence="1 9">
        <text>(2S)-2-acetolactate + H(+) = (R)-acetoin + CO2</text>
        <dbReference type="Rhea" id="RHEA:21580"/>
        <dbReference type="ChEBI" id="CHEBI:15378"/>
        <dbReference type="ChEBI" id="CHEBI:15686"/>
        <dbReference type="ChEBI" id="CHEBI:16526"/>
        <dbReference type="ChEBI" id="CHEBI:58476"/>
        <dbReference type="EC" id="4.1.1.5"/>
    </reaction>
</comment>
<dbReference type="HOGENOM" id="CLU_072561_0_0_9"/>
<evidence type="ECO:0000256" key="2">
    <source>
        <dbReference type="ARBA" id="ARBA00005170"/>
    </source>
</evidence>
<geneLocation type="plasmid" evidence="11 12">
    <name>pSRC1</name>
</geneLocation>
<proteinExistence type="inferred from homology"/>
<evidence type="ECO:0000313" key="12">
    <source>
        <dbReference type="Proteomes" id="UP000007887"/>
    </source>
</evidence>
<evidence type="ECO:0000256" key="6">
    <source>
        <dbReference type="ARBA" id="ARBA00022793"/>
    </source>
</evidence>
<dbReference type="AlphaFoldDB" id="I0GVZ0"/>
<dbReference type="KEGG" id="sri:SELR_pSRC101200"/>
<evidence type="ECO:0000256" key="7">
    <source>
        <dbReference type="ARBA" id="ARBA00023061"/>
    </source>
</evidence>
<dbReference type="RefSeq" id="WP_014431138.1">
    <property type="nucleotide sequence ID" value="NC_017078.1"/>
</dbReference>
<dbReference type="Proteomes" id="UP000007887">
    <property type="component" value="Plasmid pSRC1"/>
</dbReference>
<dbReference type="EC" id="4.1.1.5" evidence="4 9"/>
<dbReference type="PIRSF" id="PIRSF001332">
    <property type="entry name" value="Acetolac_decarb"/>
    <property type="match status" value="1"/>
</dbReference>
<gene>
    <name evidence="11" type="primary">aldB</name>
    <name evidence="11" type="ordered locus">SELR_pSRC101200</name>
</gene>
<reference evidence="11 12" key="1">
    <citation type="submission" date="2011-10" db="EMBL/GenBank/DDBJ databases">
        <title>Whole genome sequence of Selenomonas ruminantium subsp. lactilytica TAM6421.</title>
        <authorList>
            <person name="Oguchi A."/>
            <person name="Ankai A."/>
            <person name="Kaneko J."/>
            <person name="Yamada-Narita S."/>
            <person name="Fukui S."/>
            <person name="Takahashi M."/>
            <person name="Onodera T."/>
            <person name="Kojima S."/>
            <person name="Fushimi T."/>
            <person name="Abe N."/>
            <person name="Kamio Y."/>
            <person name="Yamazaki S."/>
            <person name="Fujita N."/>
        </authorList>
    </citation>
    <scope>NUCLEOTIDE SEQUENCE [LARGE SCALE GENOMIC DNA]</scope>
    <source>
        <strain evidence="12">NBRC 103574 / TAM6421</strain>
        <plasmid evidence="11 12">pSRC1</plasmid>
    </source>
</reference>
<accession>I0GVZ0</accession>
<dbReference type="InterPro" id="IPR005128">
    <property type="entry name" value="Acetolactate_a_deCO2ase"/>
</dbReference>
<dbReference type="GO" id="GO:0047605">
    <property type="term" value="F:acetolactate decarboxylase activity"/>
    <property type="evidence" value="ECO:0007669"/>
    <property type="project" value="UniProtKB-UniRule"/>
</dbReference>
<dbReference type="Pfam" id="PF03306">
    <property type="entry name" value="AAL_decarboxy"/>
    <property type="match status" value="1"/>
</dbReference>
<dbReference type="PATRIC" id="fig|927704.6.peg.3042"/>
<keyword evidence="7 9" id="KW-0005">Acetoin biosynthesis</keyword>
<dbReference type="GO" id="GO:0045151">
    <property type="term" value="P:acetoin biosynthetic process"/>
    <property type="evidence" value="ECO:0007669"/>
    <property type="project" value="UniProtKB-UniRule"/>
</dbReference>
<dbReference type="CDD" id="cd17299">
    <property type="entry name" value="acetolactate_decarboxylase"/>
    <property type="match status" value="1"/>
</dbReference>
<evidence type="ECO:0000256" key="1">
    <source>
        <dbReference type="ARBA" id="ARBA00001784"/>
    </source>
</evidence>
<dbReference type="NCBIfam" id="TIGR01252">
    <property type="entry name" value="acetolac_decarb"/>
    <property type="match status" value="1"/>
</dbReference>
<dbReference type="PANTHER" id="PTHR35524">
    <property type="entry name" value="ALPHA-ACETOLACTATE DECARBOXYLASE"/>
    <property type="match status" value="1"/>
</dbReference>
<keyword evidence="6 9" id="KW-0210">Decarboxylase</keyword>
<comment type="pathway">
    <text evidence="2 9">Polyol metabolism; (R,R)-butane-2,3-diol biosynthesis; (R,R)-butane-2,3-diol from pyruvate: step 2/3.</text>
</comment>
<dbReference type="EMBL" id="AP012299">
    <property type="protein sequence ID" value="BAL84927.1"/>
    <property type="molecule type" value="Genomic_DNA"/>
</dbReference>
<keyword evidence="8 9" id="KW-0456">Lyase</keyword>
<evidence type="ECO:0000313" key="11">
    <source>
        <dbReference type="EMBL" id="BAL84927.1"/>
    </source>
</evidence>
<name>I0GVZ0_SELRL</name>
<evidence type="ECO:0000256" key="8">
    <source>
        <dbReference type="ARBA" id="ARBA00023239"/>
    </source>
</evidence>
<dbReference type="SUPFAM" id="SSF117856">
    <property type="entry name" value="AF0104/ALDC/Ptd012-like"/>
    <property type="match status" value="1"/>
</dbReference>
<feature type="chain" id="PRO_5003627463" description="Alpha-acetolactate decarboxylase" evidence="10">
    <location>
        <begin position="32"/>
        <end position="281"/>
    </location>
</feature>
<feature type="signal peptide" evidence="10">
    <location>
        <begin position="1"/>
        <end position="31"/>
    </location>
</feature>
<evidence type="ECO:0000256" key="3">
    <source>
        <dbReference type="ARBA" id="ARBA00007106"/>
    </source>
</evidence>
<sequence>MKFDIKKKMIAAALASAVTIGAGIGVSPAYAAQSDRESIAQVALLQSLAQGYFGGTVTAGELRTLGDTGIGTFEGLNGEMIVLDGKVYQALGDGRVIVAPDKTIIPYATVTFFDQDIAIKLKDIKDKAEFEKILNEAVHKHGANSFYMVKLHAQFDSVLFRSEYGSKEPYPTLVEALKGKQTEFTEKKINGTLVGLYCPSYMGELNSVGWHFHFLSDDKQKGGHILELSLKEGKIYLDKTDKFTMILHDDKKFHDINLAKDMKEDIRSAEQDTKSNLQEKK</sequence>
<evidence type="ECO:0000256" key="5">
    <source>
        <dbReference type="ARBA" id="ARBA00020164"/>
    </source>
</evidence>